<dbReference type="SUPFAM" id="SSF53383">
    <property type="entry name" value="PLP-dependent transferases"/>
    <property type="match status" value="1"/>
</dbReference>
<keyword evidence="5 8" id="KW-0663">Pyridoxal phosphate</keyword>
<dbReference type="InterPro" id="IPR015424">
    <property type="entry name" value="PyrdxlP-dep_Trfase"/>
</dbReference>
<dbReference type="GeneID" id="39590301"/>
<dbReference type="InterPro" id="IPR015421">
    <property type="entry name" value="PyrdxlP-dep_Trfase_major"/>
</dbReference>
<sequence length="550" mass="58218">MSASPTSSNSSHTNGVNGHSNGNGKPLSAAARFAKAESHPHTAAPTPGAEYHFGTRLVHAGSEASDETGAVIPPISLSTTYKQSAVGVHKILCIEHAMAGMEWRAPKEESGSEPVSDAELLLSMLRICVCVHPRISAIGMWQNPISPALTRPQGFEYTRSLNPNRLAFETLIASLELPTPLQPVSASGGALPPALAFASGSAVTQAIVTSLVPQGSHIVSVGDVYGGTYRYFTKVAATQGIKTSFVHISIPDGVEKADSAGIQATLDAAFTPETKLVWVETPTNPTLSMIDVALVARVAHAHGALVVVDNTFLSPYYQQPLRLGADIVVHSVTKYLNGHSDVIMGVLVTPHEDVLAKLRFYQNAGGAVPGSHDSWLAQRGAKTLALRMVQHGTNALAIARWLQAQPWVKKVMYPGLEGKERTAVRELAWRQLSPVAKDKLIEGGYTAASGFPYGGMVSFILDTQRLAAARAAVDTSSKFLAALEVFTLAESLGGVESLAELPSVMTHASVSAEARAQLGITDELIRLSVGIEDVRDLQADIVRAVEAAQL</sequence>
<dbReference type="PANTHER" id="PTHR11808:SF15">
    <property type="entry name" value="CYSTATHIONINE GAMMA-LYASE"/>
    <property type="match status" value="1"/>
</dbReference>
<evidence type="ECO:0000256" key="8">
    <source>
        <dbReference type="RuleBase" id="RU362118"/>
    </source>
</evidence>
<dbReference type="Pfam" id="PF01053">
    <property type="entry name" value="Cys_Met_Meta_PP"/>
    <property type="match status" value="2"/>
</dbReference>
<dbReference type="FunFam" id="3.40.640.10:FF:000046">
    <property type="entry name" value="Cystathionine gamma-lyase"/>
    <property type="match status" value="1"/>
</dbReference>
<comment type="pathway">
    <text evidence="2">Amino-acid biosynthesis; L-cysteine biosynthesis; L-cysteine from L-homocysteine and L-serine: step 2/2.</text>
</comment>
<protein>
    <recommendedName>
        <fullName evidence="4">cystathionine gamma-lyase</fullName>
        <ecNumber evidence="4">4.4.1.1</ecNumber>
    </recommendedName>
    <alternativeName>
        <fullName evidence="7">Gamma-cystathionase</fullName>
    </alternativeName>
</protein>
<proteinExistence type="inferred from homology"/>
<evidence type="ECO:0000256" key="5">
    <source>
        <dbReference type="ARBA" id="ARBA00022898"/>
    </source>
</evidence>
<dbReference type="CDD" id="cd00614">
    <property type="entry name" value="CGS_like"/>
    <property type="match status" value="1"/>
</dbReference>
<evidence type="ECO:0000313" key="11">
    <source>
        <dbReference type="Proteomes" id="UP000279236"/>
    </source>
</evidence>
<evidence type="ECO:0000256" key="3">
    <source>
        <dbReference type="ARBA" id="ARBA00009077"/>
    </source>
</evidence>
<evidence type="ECO:0000256" key="7">
    <source>
        <dbReference type="ARBA" id="ARBA00029853"/>
    </source>
</evidence>
<comment type="caution">
    <text evidence="10">The sequence shown here is derived from an EMBL/GenBank/DDBJ whole genome shotgun (WGS) entry which is preliminary data.</text>
</comment>
<gene>
    <name evidence="10" type="ORF">EHS24_005758</name>
</gene>
<dbReference type="OrthoDB" id="3512640at2759"/>
<organism evidence="10 11">
    <name type="scientific">Apiotrichum porosum</name>
    <dbReference type="NCBI Taxonomy" id="105984"/>
    <lineage>
        <taxon>Eukaryota</taxon>
        <taxon>Fungi</taxon>
        <taxon>Dikarya</taxon>
        <taxon>Basidiomycota</taxon>
        <taxon>Agaricomycotina</taxon>
        <taxon>Tremellomycetes</taxon>
        <taxon>Trichosporonales</taxon>
        <taxon>Trichosporonaceae</taxon>
        <taxon>Apiotrichum</taxon>
    </lineage>
</organism>
<dbReference type="Gene3D" id="3.40.640.10">
    <property type="entry name" value="Type I PLP-dependent aspartate aminotransferase-like (Major domain)"/>
    <property type="match status" value="1"/>
</dbReference>
<dbReference type="GO" id="GO:0004123">
    <property type="term" value="F:cystathionine gamma-lyase activity"/>
    <property type="evidence" value="ECO:0007669"/>
    <property type="project" value="TreeGrafter"/>
</dbReference>
<evidence type="ECO:0000313" key="10">
    <source>
        <dbReference type="EMBL" id="RSH84246.1"/>
    </source>
</evidence>
<keyword evidence="11" id="KW-1185">Reference proteome</keyword>
<evidence type="ECO:0000256" key="6">
    <source>
        <dbReference type="ARBA" id="ARBA00023192"/>
    </source>
</evidence>
<dbReference type="PANTHER" id="PTHR11808">
    <property type="entry name" value="TRANS-SULFURATION ENZYME FAMILY MEMBER"/>
    <property type="match status" value="1"/>
</dbReference>
<dbReference type="Gene3D" id="3.90.1150.10">
    <property type="entry name" value="Aspartate Aminotransferase, domain 1"/>
    <property type="match status" value="1"/>
</dbReference>
<evidence type="ECO:0000256" key="4">
    <source>
        <dbReference type="ARBA" id="ARBA00012085"/>
    </source>
</evidence>
<dbReference type="GO" id="GO:0019343">
    <property type="term" value="P:cysteine biosynthetic process via cystathionine"/>
    <property type="evidence" value="ECO:0007669"/>
    <property type="project" value="TreeGrafter"/>
</dbReference>
<feature type="compositionally biased region" description="Polar residues" evidence="9">
    <location>
        <begin position="12"/>
        <end position="23"/>
    </location>
</feature>
<dbReference type="InterPro" id="IPR015422">
    <property type="entry name" value="PyrdxlP-dep_Trfase_small"/>
</dbReference>
<comment type="cofactor">
    <cofactor evidence="1 8">
        <name>pyridoxal 5'-phosphate</name>
        <dbReference type="ChEBI" id="CHEBI:597326"/>
    </cofactor>
</comment>
<evidence type="ECO:0000256" key="2">
    <source>
        <dbReference type="ARBA" id="ARBA00005038"/>
    </source>
</evidence>
<feature type="compositionally biased region" description="Low complexity" evidence="9">
    <location>
        <begin position="1"/>
        <end position="11"/>
    </location>
</feature>
<evidence type="ECO:0000256" key="1">
    <source>
        <dbReference type="ARBA" id="ARBA00001933"/>
    </source>
</evidence>
<dbReference type="GO" id="GO:0019346">
    <property type="term" value="P:transsulfuration"/>
    <property type="evidence" value="ECO:0007669"/>
    <property type="project" value="InterPro"/>
</dbReference>
<keyword evidence="6" id="KW-0028">Amino-acid biosynthesis</keyword>
<dbReference type="EC" id="4.4.1.1" evidence="4"/>
<dbReference type="Proteomes" id="UP000279236">
    <property type="component" value="Unassembled WGS sequence"/>
</dbReference>
<feature type="region of interest" description="Disordered" evidence="9">
    <location>
        <begin position="1"/>
        <end position="49"/>
    </location>
</feature>
<comment type="similarity">
    <text evidence="3 8">Belongs to the trans-sulfuration enzymes family.</text>
</comment>
<dbReference type="EMBL" id="RSCE01000003">
    <property type="protein sequence ID" value="RSH84246.1"/>
    <property type="molecule type" value="Genomic_DNA"/>
</dbReference>
<dbReference type="InterPro" id="IPR000277">
    <property type="entry name" value="Cys/Met-Metab_PyrdxlP-dep_enz"/>
</dbReference>
<accession>A0A427XZD3</accession>
<dbReference type="GO" id="GO:0005737">
    <property type="term" value="C:cytoplasm"/>
    <property type="evidence" value="ECO:0007669"/>
    <property type="project" value="TreeGrafter"/>
</dbReference>
<evidence type="ECO:0000256" key="9">
    <source>
        <dbReference type="SAM" id="MobiDB-lite"/>
    </source>
</evidence>
<dbReference type="GO" id="GO:0030170">
    <property type="term" value="F:pyridoxal phosphate binding"/>
    <property type="evidence" value="ECO:0007669"/>
    <property type="project" value="InterPro"/>
</dbReference>
<name>A0A427XZD3_9TREE</name>
<dbReference type="RefSeq" id="XP_028477694.1">
    <property type="nucleotide sequence ID" value="XM_028621242.1"/>
</dbReference>
<reference evidence="10 11" key="1">
    <citation type="submission" date="2018-11" db="EMBL/GenBank/DDBJ databases">
        <title>Genome sequence of Apiotrichum porosum DSM 27194.</title>
        <authorList>
            <person name="Aliyu H."/>
            <person name="Gorte O."/>
            <person name="Ochsenreither K."/>
        </authorList>
    </citation>
    <scope>NUCLEOTIDE SEQUENCE [LARGE SCALE GENOMIC DNA]</scope>
    <source>
        <strain evidence="10 11">DSM 27194</strain>
    </source>
</reference>
<dbReference type="AlphaFoldDB" id="A0A427XZD3"/>
<dbReference type="STRING" id="105984.A0A427XZD3"/>
<keyword evidence="6" id="KW-0198">Cysteine biosynthesis</keyword>